<comment type="caution">
    <text evidence="1">The sequence shown here is derived from an EMBL/GenBank/DDBJ whole genome shotgun (WGS) entry which is preliminary data.</text>
</comment>
<sequence>MEVEVRGGAGYFTSPFRRSRFASGESRSLLNWKLGTSDGQGDVRYCKICTRMAWREREGRGRLCRYRHCHCFARFPPAFFLPCVRRVRVSACLVFQVGDLGSGCHGCGTQAETNFPRFVVGLQLHVMLESAPKVRTSQIAPYPRLEILRRISRLSSRAVAVDQSSTRPNPVTQN</sequence>
<keyword evidence="2" id="KW-1185">Reference proteome</keyword>
<evidence type="ECO:0000313" key="2">
    <source>
        <dbReference type="Proteomes" id="UP000076154"/>
    </source>
</evidence>
<organism evidence="1 2">
    <name type="scientific">Hypsizygus marmoreus</name>
    <name type="common">White beech mushroom</name>
    <name type="synonym">Agaricus marmoreus</name>
    <dbReference type="NCBI Taxonomy" id="39966"/>
    <lineage>
        <taxon>Eukaryota</taxon>
        <taxon>Fungi</taxon>
        <taxon>Dikarya</taxon>
        <taxon>Basidiomycota</taxon>
        <taxon>Agaricomycotina</taxon>
        <taxon>Agaricomycetes</taxon>
        <taxon>Agaricomycetidae</taxon>
        <taxon>Agaricales</taxon>
        <taxon>Tricholomatineae</taxon>
        <taxon>Lyophyllaceae</taxon>
        <taxon>Hypsizygus</taxon>
    </lineage>
</organism>
<protein>
    <submittedName>
        <fullName evidence="1">Uncharacterized protein</fullName>
    </submittedName>
</protein>
<name>A0A369JAJ8_HYPMA</name>
<dbReference type="EMBL" id="LUEZ02000084">
    <property type="protein sequence ID" value="RDB19129.1"/>
    <property type="molecule type" value="Genomic_DNA"/>
</dbReference>
<evidence type="ECO:0000313" key="1">
    <source>
        <dbReference type="EMBL" id="RDB19129.1"/>
    </source>
</evidence>
<gene>
    <name evidence="1" type="ORF">Hypma_014243</name>
</gene>
<accession>A0A369JAJ8</accession>
<dbReference type="AlphaFoldDB" id="A0A369JAJ8"/>
<dbReference type="InParanoid" id="A0A369JAJ8"/>
<reference evidence="1" key="1">
    <citation type="submission" date="2018-04" db="EMBL/GenBank/DDBJ databases">
        <title>Whole genome sequencing of Hypsizygus marmoreus.</title>
        <authorList>
            <person name="Choi I.-G."/>
            <person name="Min B."/>
            <person name="Kim J.-G."/>
            <person name="Kim S."/>
            <person name="Oh Y.-L."/>
            <person name="Kong W.-S."/>
            <person name="Park H."/>
            <person name="Jeong J."/>
            <person name="Song E.-S."/>
        </authorList>
    </citation>
    <scope>NUCLEOTIDE SEQUENCE [LARGE SCALE GENOMIC DNA]</scope>
    <source>
        <strain evidence="1">51987-8</strain>
    </source>
</reference>
<dbReference type="Proteomes" id="UP000076154">
    <property type="component" value="Unassembled WGS sequence"/>
</dbReference>
<proteinExistence type="predicted"/>